<dbReference type="Pfam" id="PF00254">
    <property type="entry name" value="FKBP_C"/>
    <property type="match status" value="1"/>
</dbReference>
<dbReference type="PROSITE" id="PS50059">
    <property type="entry name" value="FKBP_PPIASE"/>
    <property type="match status" value="1"/>
</dbReference>
<dbReference type="InterPro" id="IPR000774">
    <property type="entry name" value="PPIase_FKBP_N"/>
</dbReference>
<evidence type="ECO:0000256" key="5">
    <source>
        <dbReference type="PROSITE-ProRule" id="PRU00277"/>
    </source>
</evidence>
<dbReference type="EMBL" id="CP036263">
    <property type="protein sequence ID" value="QDS97265.1"/>
    <property type="molecule type" value="Genomic_DNA"/>
</dbReference>
<evidence type="ECO:0000256" key="4">
    <source>
        <dbReference type="ARBA" id="ARBA00023235"/>
    </source>
</evidence>
<dbReference type="InterPro" id="IPR036944">
    <property type="entry name" value="PPIase_FKBP_N_sf"/>
</dbReference>
<comment type="catalytic activity">
    <reaction evidence="1 5 6">
        <text>[protein]-peptidylproline (omega=180) = [protein]-peptidylproline (omega=0)</text>
        <dbReference type="Rhea" id="RHEA:16237"/>
        <dbReference type="Rhea" id="RHEA-COMP:10747"/>
        <dbReference type="Rhea" id="RHEA-COMP:10748"/>
        <dbReference type="ChEBI" id="CHEBI:83833"/>
        <dbReference type="ChEBI" id="CHEBI:83834"/>
        <dbReference type="EC" id="5.2.1.8"/>
    </reaction>
</comment>
<dbReference type="GO" id="GO:0006457">
    <property type="term" value="P:protein folding"/>
    <property type="evidence" value="ECO:0007669"/>
    <property type="project" value="InterPro"/>
</dbReference>
<dbReference type="PANTHER" id="PTHR43811">
    <property type="entry name" value="FKBP-TYPE PEPTIDYL-PROLYL CIS-TRANS ISOMERASE FKPA"/>
    <property type="match status" value="1"/>
</dbReference>
<comment type="similarity">
    <text evidence="2 6">Belongs to the FKBP-type PPIase family.</text>
</comment>
<reference evidence="10 11" key="1">
    <citation type="submission" date="2019-02" db="EMBL/GenBank/DDBJ databases">
        <title>Deep-cultivation of Planctomycetes and their phenomic and genomic characterization uncovers novel biology.</title>
        <authorList>
            <person name="Wiegand S."/>
            <person name="Jogler M."/>
            <person name="Boedeker C."/>
            <person name="Pinto D."/>
            <person name="Vollmers J."/>
            <person name="Rivas-Marin E."/>
            <person name="Kohn T."/>
            <person name="Peeters S.H."/>
            <person name="Heuer A."/>
            <person name="Rast P."/>
            <person name="Oberbeckmann S."/>
            <person name="Bunk B."/>
            <person name="Jeske O."/>
            <person name="Meyerdierks A."/>
            <person name="Storesund J.E."/>
            <person name="Kallscheuer N."/>
            <person name="Luecker S."/>
            <person name="Lage O.M."/>
            <person name="Pohl T."/>
            <person name="Merkel B.J."/>
            <person name="Hornburger P."/>
            <person name="Mueller R.-W."/>
            <person name="Bruemmer F."/>
            <person name="Labrenz M."/>
            <person name="Spormann A.M."/>
            <person name="Op den Camp H."/>
            <person name="Overmann J."/>
            <person name="Amann R."/>
            <person name="Jetten M.S.M."/>
            <person name="Mascher T."/>
            <person name="Medema M.H."/>
            <person name="Devos D.P."/>
            <person name="Kaster A.-K."/>
            <person name="Ovreas L."/>
            <person name="Rohde M."/>
            <person name="Galperin M.Y."/>
            <person name="Jogler C."/>
        </authorList>
    </citation>
    <scope>NUCLEOTIDE SEQUENCE [LARGE SCALE GENOMIC DNA]</scope>
    <source>
        <strain evidence="10 11">HG15A2</strain>
    </source>
</reference>
<dbReference type="Proteomes" id="UP000319852">
    <property type="component" value="Chromosome"/>
</dbReference>
<protein>
    <recommendedName>
        <fullName evidence="6">Peptidyl-prolyl cis-trans isomerase</fullName>
        <ecNumber evidence="6">5.2.1.8</ecNumber>
    </recommendedName>
</protein>
<proteinExistence type="inferred from homology"/>
<evidence type="ECO:0000259" key="9">
    <source>
        <dbReference type="PROSITE" id="PS50059"/>
    </source>
</evidence>
<organism evidence="10 11">
    <name type="scientific">Adhaeretor mobilis</name>
    <dbReference type="NCBI Taxonomy" id="1930276"/>
    <lineage>
        <taxon>Bacteria</taxon>
        <taxon>Pseudomonadati</taxon>
        <taxon>Planctomycetota</taxon>
        <taxon>Planctomycetia</taxon>
        <taxon>Pirellulales</taxon>
        <taxon>Lacipirellulaceae</taxon>
        <taxon>Adhaeretor</taxon>
    </lineage>
</organism>
<dbReference type="Gene3D" id="1.10.287.460">
    <property type="entry name" value="Peptidyl-prolyl cis-trans isomerase, FKBP-type, N-terminal domain"/>
    <property type="match status" value="1"/>
</dbReference>
<dbReference type="Pfam" id="PF01346">
    <property type="entry name" value="FKBP_N"/>
    <property type="match status" value="1"/>
</dbReference>
<dbReference type="SUPFAM" id="SSF54534">
    <property type="entry name" value="FKBP-like"/>
    <property type="match status" value="1"/>
</dbReference>
<keyword evidence="11" id="KW-1185">Reference proteome</keyword>
<name>A0A517MQV6_9BACT</name>
<dbReference type="EC" id="5.2.1.8" evidence="6"/>
<keyword evidence="4 5" id="KW-0413">Isomerase</keyword>
<dbReference type="RefSeq" id="WP_145057502.1">
    <property type="nucleotide sequence ID" value="NZ_CP036263.1"/>
</dbReference>
<evidence type="ECO:0000256" key="6">
    <source>
        <dbReference type="RuleBase" id="RU003915"/>
    </source>
</evidence>
<dbReference type="PANTHER" id="PTHR43811:SF19">
    <property type="entry name" value="39 KDA FK506-BINDING NUCLEAR PROTEIN"/>
    <property type="match status" value="1"/>
</dbReference>
<evidence type="ECO:0000256" key="3">
    <source>
        <dbReference type="ARBA" id="ARBA00023110"/>
    </source>
</evidence>
<sequence precursor="true">MTSSRLVALFLLLATCTVVATSPWSAAQEEELPSRSPASRPPETDARHYSYAIGLDIGASFGNDQIELDVESLVAGLKDGLKRAEPRYSREMCGVAMQRLARERMEVLKKRNQAFLAENGKANGIEVTKSGLQYQVLESGKGSSPKATDTVKVHYQGSLIDGSVFDSSAGGPPAEFALTRPDGRPGVISGWVEALQMMKPGDRWRLFIPADIAYGEQGFGEVIPPHSTLIFELELLDIL</sequence>
<dbReference type="AlphaFoldDB" id="A0A517MQV6"/>
<feature type="chain" id="PRO_5022158736" description="Peptidyl-prolyl cis-trans isomerase" evidence="8">
    <location>
        <begin position="21"/>
        <end position="239"/>
    </location>
</feature>
<evidence type="ECO:0000256" key="8">
    <source>
        <dbReference type="SAM" id="SignalP"/>
    </source>
</evidence>
<evidence type="ECO:0000313" key="10">
    <source>
        <dbReference type="EMBL" id="QDS97265.1"/>
    </source>
</evidence>
<evidence type="ECO:0000256" key="7">
    <source>
        <dbReference type="SAM" id="MobiDB-lite"/>
    </source>
</evidence>
<dbReference type="KEGG" id="amob:HG15A2_05260"/>
<feature type="region of interest" description="Disordered" evidence="7">
    <location>
        <begin position="26"/>
        <end position="45"/>
    </location>
</feature>
<keyword evidence="8" id="KW-0732">Signal</keyword>
<gene>
    <name evidence="10" type="primary">fklB</name>
    <name evidence="10" type="ORF">HG15A2_05260</name>
</gene>
<feature type="domain" description="PPIase FKBP-type" evidence="9">
    <location>
        <begin position="148"/>
        <end position="239"/>
    </location>
</feature>
<accession>A0A517MQV6</accession>
<evidence type="ECO:0000313" key="11">
    <source>
        <dbReference type="Proteomes" id="UP000319852"/>
    </source>
</evidence>
<dbReference type="InterPro" id="IPR001179">
    <property type="entry name" value="PPIase_FKBP_dom"/>
</dbReference>
<evidence type="ECO:0000256" key="2">
    <source>
        <dbReference type="ARBA" id="ARBA00006577"/>
    </source>
</evidence>
<dbReference type="InterPro" id="IPR046357">
    <property type="entry name" value="PPIase_dom_sf"/>
</dbReference>
<feature type="signal peptide" evidence="8">
    <location>
        <begin position="1"/>
        <end position="20"/>
    </location>
</feature>
<dbReference type="Gene3D" id="3.10.50.40">
    <property type="match status" value="1"/>
</dbReference>
<dbReference type="OrthoDB" id="280278at2"/>
<dbReference type="GO" id="GO:0003755">
    <property type="term" value="F:peptidyl-prolyl cis-trans isomerase activity"/>
    <property type="evidence" value="ECO:0007669"/>
    <property type="project" value="UniProtKB-UniRule"/>
</dbReference>
<keyword evidence="3 5" id="KW-0697">Rotamase</keyword>
<evidence type="ECO:0000256" key="1">
    <source>
        <dbReference type="ARBA" id="ARBA00000971"/>
    </source>
</evidence>